<evidence type="ECO:0000313" key="6">
    <source>
        <dbReference type="EMBL" id="EDY18704.1"/>
    </source>
</evidence>
<dbReference type="RefSeq" id="WP_006981066.1">
    <property type="nucleotide sequence ID" value="NZ_ABVL01000011.1"/>
</dbReference>
<dbReference type="AlphaFoldDB" id="B4D4A3"/>
<evidence type="ECO:0000256" key="2">
    <source>
        <dbReference type="ARBA" id="ARBA00022741"/>
    </source>
</evidence>
<dbReference type="SUPFAM" id="SSF55874">
    <property type="entry name" value="ATPase domain of HSP90 chaperone/DNA topoisomerase II/histidine kinase"/>
    <property type="match status" value="1"/>
</dbReference>
<keyword evidence="2" id="KW-0547">Nucleotide-binding</keyword>
<reference evidence="6 7" key="1">
    <citation type="journal article" date="2011" name="J. Bacteriol.">
        <title>Genome sequence of Chthoniobacter flavus Ellin428, an aerobic heterotrophic soil bacterium.</title>
        <authorList>
            <person name="Kant R."/>
            <person name="van Passel M.W."/>
            <person name="Palva A."/>
            <person name="Lucas S."/>
            <person name="Lapidus A."/>
            <person name="Glavina Del Rio T."/>
            <person name="Dalin E."/>
            <person name="Tice H."/>
            <person name="Bruce D."/>
            <person name="Goodwin L."/>
            <person name="Pitluck S."/>
            <person name="Larimer F.W."/>
            <person name="Land M.L."/>
            <person name="Hauser L."/>
            <person name="Sangwan P."/>
            <person name="de Vos W.M."/>
            <person name="Janssen P.H."/>
            <person name="Smidt H."/>
        </authorList>
    </citation>
    <scope>NUCLEOTIDE SEQUENCE [LARGE SCALE GENOMIC DNA]</scope>
    <source>
        <strain evidence="6 7">Ellin428</strain>
    </source>
</reference>
<dbReference type="Proteomes" id="UP000005824">
    <property type="component" value="Unassembled WGS sequence"/>
</dbReference>
<dbReference type="InParanoid" id="B4D4A3"/>
<dbReference type="EMBL" id="ABVL01000011">
    <property type="protein sequence ID" value="EDY18704.1"/>
    <property type="molecule type" value="Genomic_DNA"/>
</dbReference>
<dbReference type="GO" id="GO:0016887">
    <property type="term" value="F:ATP hydrolysis activity"/>
    <property type="evidence" value="ECO:0007669"/>
    <property type="project" value="InterPro"/>
</dbReference>
<dbReference type="InterPro" id="IPR036890">
    <property type="entry name" value="HATPase_C_sf"/>
</dbReference>
<dbReference type="PRINTS" id="PR00775">
    <property type="entry name" value="HEATSHOCK90"/>
</dbReference>
<dbReference type="InterPro" id="IPR020575">
    <property type="entry name" value="Hsp90_N"/>
</dbReference>
<dbReference type="Pfam" id="PF13589">
    <property type="entry name" value="HATPase_c_3"/>
    <property type="match status" value="1"/>
</dbReference>
<evidence type="ECO:0000256" key="1">
    <source>
        <dbReference type="ARBA" id="ARBA00008239"/>
    </source>
</evidence>
<comment type="caution">
    <text evidence="6">The sequence shown here is derived from an EMBL/GenBank/DDBJ whole genome shotgun (WGS) entry which is preliminary data.</text>
</comment>
<dbReference type="InterPro" id="IPR001404">
    <property type="entry name" value="Hsp90_fam"/>
</dbReference>
<proteinExistence type="inferred from homology"/>
<dbReference type="GO" id="GO:0140662">
    <property type="term" value="F:ATP-dependent protein folding chaperone"/>
    <property type="evidence" value="ECO:0007669"/>
    <property type="project" value="InterPro"/>
</dbReference>
<dbReference type="Pfam" id="PF24391">
    <property type="entry name" value="HD-CE"/>
    <property type="match status" value="1"/>
</dbReference>
<dbReference type="STRING" id="497964.CfE428DRAFT_3741"/>
<gene>
    <name evidence="6" type="ORF">CfE428DRAFT_3741</name>
</gene>
<protein>
    <submittedName>
        <fullName evidence="6">ATP-binding region ATPase domain protein</fullName>
    </submittedName>
</protein>
<keyword evidence="7" id="KW-1185">Reference proteome</keyword>
<organism evidence="6 7">
    <name type="scientific">Chthoniobacter flavus Ellin428</name>
    <dbReference type="NCBI Taxonomy" id="497964"/>
    <lineage>
        <taxon>Bacteria</taxon>
        <taxon>Pseudomonadati</taxon>
        <taxon>Verrucomicrobiota</taxon>
        <taxon>Spartobacteria</taxon>
        <taxon>Chthoniobacterales</taxon>
        <taxon>Chthoniobacteraceae</taxon>
        <taxon>Chthoniobacter</taxon>
    </lineage>
</organism>
<feature type="domain" description="HD-CE" evidence="5">
    <location>
        <begin position="51"/>
        <end position="311"/>
    </location>
</feature>
<dbReference type="Gene3D" id="3.30.565.10">
    <property type="entry name" value="Histidine kinase-like ATPase, C-terminal domain"/>
    <property type="match status" value="1"/>
</dbReference>
<keyword evidence="4" id="KW-0143">Chaperone</keyword>
<evidence type="ECO:0000259" key="5">
    <source>
        <dbReference type="Pfam" id="PF24391"/>
    </source>
</evidence>
<name>B4D4A3_9BACT</name>
<comment type="similarity">
    <text evidence="1">Belongs to the heat shock protein 90 family.</text>
</comment>
<evidence type="ECO:0000313" key="7">
    <source>
        <dbReference type="Proteomes" id="UP000005824"/>
    </source>
</evidence>
<dbReference type="GO" id="GO:0005524">
    <property type="term" value="F:ATP binding"/>
    <property type="evidence" value="ECO:0007669"/>
    <property type="project" value="UniProtKB-KW"/>
</dbReference>
<evidence type="ECO:0000256" key="3">
    <source>
        <dbReference type="ARBA" id="ARBA00022840"/>
    </source>
</evidence>
<dbReference type="GO" id="GO:0051082">
    <property type="term" value="F:unfolded protein binding"/>
    <property type="evidence" value="ECO:0007669"/>
    <property type="project" value="InterPro"/>
</dbReference>
<dbReference type="InterPro" id="IPR056471">
    <property type="entry name" value="HD-CE"/>
</dbReference>
<dbReference type="PANTHER" id="PTHR11528">
    <property type="entry name" value="HEAT SHOCK PROTEIN 90 FAMILY MEMBER"/>
    <property type="match status" value="1"/>
</dbReference>
<accession>B4D4A3</accession>
<dbReference type="eggNOG" id="COG0326">
    <property type="taxonomic scope" value="Bacteria"/>
</dbReference>
<evidence type="ECO:0000256" key="4">
    <source>
        <dbReference type="ARBA" id="ARBA00023186"/>
    </source>
</evidence>
<keyword evidence="3 6" id="KW-0067">ATP-binding</keyword>
<sequence>MNSEFEQTALWKTTLAQIDDPLEGYRERLRNEFRKFRSRIDVLTARIQAQLPGLTVHGIAHLDALWESASLLAGSGYPLNPLEGFVLGGAILFHDAALCFEAYDGGVEAVRSSVTWADAYASECADSDARSDQEKRSAADFLALRELHASQAMQLAEIAWSDPATSEKRYLITDDHLRIHLGPLIGRIAASHHWDIEDISSRLPGQFNASGELPSAWRVDPIKIACLLRCADALSFDNNRAPDFLHALLRRRGISLKHWQAQNWIGRPALDISDKLGETIVVTSTRGFPLSEAESWWIAYDAACLAEKEIRSSNTLLIERGVSSSPPFAVKSVRGAGSPETMASLIQTVGWSPCSAEIHVGNIEKLVKTLGGEQLYGSEDKLGVVLRELFQNSRDAISARRFIQRDFVGSIRLRIHRDGDGLVLIIEDDGVGMSKRVLTGPLLDFGTSFWVSSLVRSEFPGLRASGFQSIGRFGIGFYSSFMIADAVSVISRRWDASLESTCELRFSRGLSLRPLLIEGKRPDFSTSTRVILSLKIGALKDENEVLIRRNTMGAKNISCKITEYVAALVAGLDVDVWCVEPNGVSTMVHAAQPLSEQAYEKWLRAISFARVQSDPSLDSYIKENAHRLRPIVENGKLLGMAAISTRSFGQDFLGVGTVGGLAGNMHGRSGERFIGYIDHFCRTAARGTEAIAASDFVMSAWAREQVLLLQQMKLKPEEHFFAACSLSHFKIDPRPIARLLVSYNGGFHFQTFDEVLSSLNRADFALLKSNQIDHVELHHNIQGLVGMALILPLRNSGLSSLKFSAPGIPEANFSIIDCIYRTANERGVKLTWRSVDNVAQGPFGPIGAVVVSLKERE</sequence>